<organism evidence="1 2">
    <name type="scientific">Anaerostipes amylophilus</name>
    <dbReference type="NCBI Taxonomy" id="2981779"/>
    <lineage>
        <taxon>Bacteria</taxon>
        <taxon>Bacillati</taxon>
        <taxon>Bacillota</taxon>
        <taxon>Clostridia</taxon>
        <taxon>Lachnospirales</taxon>
        <taxon>Lachnospiraceae</taxon>
        <taxon>Anaerostipes</taxon>
    </lineage>
</organism>
<evidence type="ECO:0000313" key="2">
    <source>
        <dbReference type="Proteomes" id="UP001482154"/>
    </source>
</evidence>
<dbReference type="InterPro" id="IPR023562">
    <property type="entry name" value="ClpP/TepA"/>
</dbReference>
<gene>
    <name evidence="1" type="ORF">AAAU51_09825</name>
</gene>
<evidence type="ECO:0000313" key="1">
    <source>
        <dbReference type="EMBL" id="MEQ2711472.1"/>
    </source>
</evidence>
<proteinExistence type="predicted"/>
<dbReference type="EMBL" id="JBBNIN010000014">
    <property type="protein sequence ID" value="MEQ2711472.1"/>
    <property type="molecule type" value="Genomic_DNA"/>
</dbReference>
<reference evidence="1 2" key="1">
    <citation type="submission" date="2024-04" db="EMBL/GenBank/DDBJ databases">
        <title>Human intestinal bacterial collection.</title>
        <authorList>
            <person name="Pauvert C."/>
            <person name="Hitch T.C.A."/>
            <person name="Clavel T."/>
        </authorList>
    </citation>
    <scope>NUCLEOTIDE SEQUENCE [LARGE SCALE GENOMIC DNA]</scope>
    <source>
        <strain evidence="1 2">CLA-AA-H249</strain>
    </source>
</reference>
<dbReference type="Gene3D" id="3.90.226.10">
    <property type="entry name" value="2-enoyl-CoA Hydratase, Chain A, domain 1"/>
    <property type="match status" value="1"/>
</dbReference>
<comment type="caution">
    <text evidence="1">The sequence shown here is derived from an EMBL/GenBank/DDBJ whole genome shotgun (WGS) entry which is preliminary data.</text>
</comment>
<keyword evidence="1" id="KW-0645">Protease</keyword>
<accession>A0ABV1IW83</accession>
<name>A0ABV1IW83_9FIRM</name>
<dbReference type="InterPro" id="IPR029045">
    <property type="entry name" value="ClpP/crotonase-like_dom_sf"/>
</dbReference>
<protein>
    <submittedName>
        <fullName evidence="1">ATP-dependent Clp protease proteolytic subunit</fullName>
    </submittedName>
</protein>
<dbReference type="Pfam" id="PF00574">
    <property type="entry name" value="CLP_protease"/>
    <property type="match status" value="1"/>
</dbReference>
<dbReference type="SUPFAM" id="SSF52096">
    <property type="entry name" value="ClpP/crotonase"/>
    <property type="match status" value="1"/>
</dbReference>
<keyword evidence="1" id="KW-0378">Hydrolase</keyword>
<keyword evidence="2" id="KW-1185">Reference proteome</keyword>
<sequence length="216" mass="23588">MKDNETKEIEQFGQLQENGILIMTIVGEIEGHQLSAQNAKTTKYEHMIPLLAKAEQDQSIKGILILINTIGGDVECGLAIAELIASLGKPTVSLVLGGSHSIGVPLAVAADHSFIVKSATMMIHPVRSSGTFIGVIQSYRNIEKIQDRITTFISDHCKMRKERVEELMLHIGQQVKDVGTILSGEKAVQEGLIDEMGGMKEATDKLIEKINQSKNK</sequence>
<dbReference type="GO" id="GO:0008233">
    <property type="term" value="F:peptidase activity"/>
    <property type="evidence" value="ECO:0007669"/>
    <property type="project" value="UniProtKB-KW"/>
</dbReference>
<dbReference type="RefSeq" id="WP_055197492.1">
    <property type="nucleotide sequence ID" value="NZ_JAOQJG010000004.1"/>
</dbReference>
<dbReference type="GO" id="GO:0006508">
    <property type="term" value="P:proteolysis"/>
    <property type="evidence" value="ECO:0007669"/>
    <property type="project" value="UniProtKB-KW"/>
</dbReference>
<dbReference type="Proteomes" id="UP001482154">
    <property type="component" value="Unassembled WGS sequence"/>
</dbReference>